<gene>
    <name evidence="8" type="primary">MLO</name>
    <name evidence="11" type="ORF">H6P81_011695</name>
</gene>
<keyword evidence="6 8" id="KW-0472">Membrane</keyword>
<dbReference type="Proteomes" id="UP000825729">
    <property type="component" value="Unassembled WGS sequence"/>
</dbReference>
<evidence type="ECO:0000256" key="7">
    <source>
        <dbReference type="ARBA" id="ARBA00023265"/>
    </source>
</evidence>
<feature type="transmembrane region" description="Helical" evidence="10">
    <location>
        <begin position="149"/>
        <end position="170"/>
    </location>
</feature>
<evidence type="ECO:0000256" key="4">
    <source>
        <dbReference type="ARBA" id="ARBA00022821"/>
    </source>
</evidence>
<keyword evidence="3 8" id="KW-0812">Transmembrane</keyword>
<evidence type="ECO:0000313" key="11">
    <source>
        <dbReference type="EMBL" id="KAG9445567.1"/>
    </source>
</evidence>
<evidence type="ECO:0000256" key="5">
    <source>
        <dbReference type="ARBA" id="ARBA00022989"/>
    </source>
</evidence>
<dbReference type="Pfam" id="PF03094">
    <property type="entry name" value="Mlo"/>
    <property type="match status" value="1"/>
</dbReference>
<evidence type="ECO:0000313" key="12">
    <source>
        <dbReference type="Proteomes" id="UP000825729"/>
    </source>
</evidence>
<feature type="transmembrane region" description="Helical" evidence="10">
    <location>
        <begin position="277"/>
        <end position="296"/>
    </location>
</feature>
<feature type="compositionally biased region" description="Polar residues" evidence="9">
    <location>
        <begin position="556"/>
        <end position="573"/>
    </location>
</feature>
<feature type="region of interest" description="Disordered" evidence="9">
    <location>
        <begin position="482"/>
        <end position="573"/>
    </location>
</feature>
<proteinExistence type="inferred from homology"/>
<evidence type="ECO:0000256" key="9">
    <source>
        <dbReference type="SAM" id="MobiDB-lite"/>
    </source>
</evidence>
<feature type="transmembrane region" description="Helical" evidence="10">
    <location>
        <begin position="362"/>
        <end position="381"/>
    </location>
</feature>
<comment type="function">
    <text evidence="8">May be involved in modulation of pathogen defense and leaf cell death.</text>
</comment>
<dbReference type="GO" id="GO:0016020">
    <property type="term" value="C:membrane"/>
    <property type="evidence" value="ECO:0007669"/>
    <property type="project" value="UniProtKB-SubCell"/>
</dbReference>
<comment type="domain">
    <text evidence="8">The C-terminus contains a calmodulin-binding domain, which binds calmodulin in a calcium-dependent fashion.</text>
</comment>
<evidence type="ECO:0000256" key="3">
    <source>
        <dbReference type="ARBA" id="ARBA00022692"/>
    </source>
</evidence>
<sequence>MAGGEDTSALEYVPTWVVASVCCVIVSISLAAERTLHFLGKYLKKKNLKALFEALQKLKEELMLLGFISLLLTVFQGPITRICVPVDLTKHLFPCKKPTQNTDGETVHFQTLIHSVFSSGRHLLAETSSESHCAVGKVPVISSEALHQLHIFIFVLAITHVVFCLVTVILGGAKIQRWKHWEASIAKDHYDTQQVMMNKVTDVHQHAFIREHFLGIGYNVAILGWLQAFIKQFYASVTKTDYATLRLGFIMTHCRSNPQFDFYKYMMRTLQADFKKVVGISWYFWILVVVFLLLNVHGWHTFFWISFIPLILLLVVGAKLEHVITQLANDVAEKHAAVEGDLVVQPSDDHFWFHRPRIMLHLIHFILFQNAFEIAFFFWILVTYGWDSCILGEIGFVIPRLVIGVVIQLLCSYSTLPLYAIVTQMGSSYKKAIFDEHLQEGLIKWAEKAKKKSKLKVHKGNEAPASVGEKSPVEIQLQEVENKELRTGEGGSSARDVSNPASPVENPAARNISNPASPVENPAARNISNPASPVENPAARNISNPASPVENPAARNISNPASQTKNPATNDST</sequence>
<keyword evidence="8" id="KW-0112">Calmodulin-binding</keyword>
<feature type="transmembrane region" description="Helical" evidence="10">
    <location>
        <begin position="12"/>
        <end position="32"/>
    </location>
</feature>
<feature type="transmembrane region" description="Helical" evidence="10">
    <location>
        <begin position="401"/>
        <end position="422"/>
    </location>
</feature>
<accession>A0AAV7E9N8</accession>
<comment type="similarity">
    <text evidence="2 8">Belongs to the MLO family.</text>
</comment>
<comment type="subcellular location">
    <subcellularLocation>
        <location evidence="1 8">Membrane</location>
        <topology evidence="1 8">Multi-pass membrane protein</topology>
    </subcellularLocation>
</comment>
<evidence type="ECO:0000256" key="6">
    <source>
        <dbReference type="ARBA" id="ARBA00023136"/>
    </source>
</evidence>
<dbReference type="GO" id="GO:0005516">
    <property type="term" value="F:calmodulin binding"/>
    <property type="evidence" value="ECO:0007669"/>
    <property type="project" value="UniProtKB-KW"/>
</dbReference>
<organism evidence="11 12">
    <name type="scientific">Aristolochia fimbriata</name>
    <name type="common">White veined hardy Dutchman's pipe vine</name>
    <dbReference type="NCBI Taxonomy" id="158543"/>
    <lineage>
        <taxon>Eukaryota</taxon>
        <taxon>Viridiplantae</taxon>
        <taxon>Streptophyta</taxon>
        <taxon>Embryophyta</taxon>
        <taxon>Tracheophyta</taxon>
        <taxon>Spermatophyta</taxon>
        <taxon>Magnoliopsida</taxon>
        <taxon>Magnoliidae</taxon>
        <taxon>Piperales</taxon>
        <taxon>Aristolochiaceae</taxon>
        <taxon>Aristolochia</taxon>
    </lineage>
</organism>
<feature type="transmembrane region" description="Helical" evidence="10">
    <location>
        <begin position="302"/>
        <end position="320"/>
    </location>
</feature>
<protein>
    <recommendedName>
        <fullName evidence="8">MLO-like protein</fullName>
    </recommendedName>
</protein>
<keyword evidence="7 8" id="KW-0568">Pathogenesis-related protein</keyword>
<evidence type="ECO:0000256" key="10">
    <source>
        <dbReference type="SAM" id="Phobius"/>
    </source>
</evidence>
<evidence type="ECO:0000256" key="2">
    <source>
        <dbReference type="ARBA" id="ARBA00006574"/>
    </source>
</evidence>
<reference evidence="11 12" key="1">
    <citation type="submission" date="2021-07" db="EMBL/GenBank/DDBJ databases">
        <title>The Aristolochia fimbriata genome: insights into angiosperm evolution, floral development and chemical biosynthesis.</title>
        <authorList>
            <person name="Jiao Y."/>
        </authorList>
    </citation>
    <scope>NUCLEOTIDE SEQUENCE [LARGE SCALE GENOMIC DNA]</scope>
    <source>
        <strain evidence="11">IBCAS-2021</strain>
        <tissue evidence="11">Leaf</tissue>
    </source>
</reference>
<keyword evidence="5 8" id="KW-1133">Transmembrane helix</keyword>
<feature type="region of interest" description="Disordered" evidence="9">
    <location>
        <begin position="456"/>
        <end position="475"/>
    </location>
</feature>
<comment type="caution">
    <text evidence="11">The sequence shown here is derived from an EMBL/GenBank/DDBJ whole genome shotgun (WGS) entry which is preliminary data.</text>
</comment>
<evidence type="ECO:0000256" key="1">
    <source>
        <dbReference type="ARBA" id="ARBA00004141"/>
    </source>
</evidence>
<name>A0AAV7E9N8_ARIFI</name>
<dbReference type="AlphaFoldDB" id="A0AAV7E9N8"/>
<dbReference type="PANTHER" id="PTHR31942">
    <property type="entry name" value="MLO-LIKE PROTEIN 1"/>
    <property type="match status" value="1"/>
</dbReference>
<dbReference type="EMBL" id="JAINDJ010000005">
    <property type="protein sequence ID" value="KAG9445567.1"/>
    <property type="molecule type" value="Genomic_DNA"/>
</dbReference>
<dbReference type="PANTHER" id="PTHR31942:SF52">
    <property type="entry name" value="MLO-LIKE PROTEIN 1"/>
    <property type="match status" value="1"/>
</dbReference>
<keyword evidence="4 8" id="KW-0611">Plant defense</keyword>
<keyword evidence="12" id="KW-1185">Reference proteome</keyword>
<evidence type="ECO:0000256" key="8">
    <source>
        <dbReference type="RuleBase" id="RU280816"/>
    </source>
</evidence>
<dbReference type="InterPro" id="IPR004326">
    <property type="entry name" value="Mlo"/>
</dbReference>
<dbReference type="GO" id="GO:0006952">
    <property type="term" value="P:defense response"/>
    <property type="evidence" value="ECO:0007669"/>
    <property type="project" value="UniProtKB-KW"/>
</dbReference>
<feature type="transmembrane region" description="Helical" evidence="10">
    <location>
        <begin position="62"/>
        <end position="79"/>
    </location>
</feature>